<gene>
    <name evidence="1" type="ORF">EVAR_94205_1</name>
</gene>
<dbReference type="AlphaFoldDB" id="A0A4C1UMY6"/>
<sequence>MIFDIQNFGNLPSSATSYAETIVEDFPCVCPRLRVTSVCMVRIRRLEYTNTLGHVRGRCINASYVPSQRPVEWPLGAKLSSYGTRALGLGDWTVVFEVQCTKLYRCEVSHESVAVAYNWHAEEKKEGPGALNLRIISFLGNPERQTFVLCTVISGTLRYSGDALRVRKYRPIRQALRHFSFV</sequence>
<dbReference type="EMBL" id="BGZK01000199">
    <property type="protein sequence ID" value="GBP27801.1"/>
    <property type="molecule type" value="Genomic_DNA"/>
</dbReference>
<dbReference type="Proteomes" id="UP000299102">
    <property type="component" value="Unassembled WGS sequence"/>
</dbReference>
<reference evidence="1 2" key="1">
    <citation type="journal article" date="2019" name="Commun. Biol.">
        <title>The bagworm genome reveals a unique fibroin gene that provides high tensile strength.</title>
        <authorList>
            <person name="Kono N."/>
            <person name="Nakamura H."/>
            <person name="Ohtoshi R."/>
            <person name="Tomita M."/>
            <person name="Numata K."/>
            <person name="Arakawa K."/>
        </authorList>
    </citation>
    <scope>NUCLEOTIDE SEQUENCE [LARGE SCALE GENOMIC DNA]</scope>
</reference>
<evidence type="ECO:0000313" key="1">
    <source>
        <dbReference type="EMBL" id="GBP27801.1"/>
    </source>
</evidence>
<comment type="caution">
    <text evidence="1">The sequence shown here is derived from an EMBL/GenBank/DDBJ whole genome shotgun (WGS) entry which is preliminary data.</text>
</comment>
<evidence type="ECO:0000313" key="2">
    <source>
        <dbReference type="Proteomes" id="UP000299102"/>
    </source>
</evidence>
<name>A0A4C1UMY6_EUMVA</name>
<organism evidence="1 2">
    <name type="scientific">Eumeta variegata</name>
    <name type="common">Bagworm moth</name>
    <name type="synonym">Eumeta japonica</name>
    <dbReference type="NCBI Taxonomy" id="151549"/>
    <lineage>
        <taxon>Eukaryota</taxon>
        <taxon>Metazoa</taxon>
        <taxon>Ecdysozoa</taxon>
        <taxon>Arthropoda</taxon>
        <taxon>Hexapoda</taxon>
        <taxon>Insecta</taxon>
        <taxon>Pterygota</taxon>
        <taxon>Neoptera</taxon>
        <taxon>Endopterygota</taxon>
        <taxon>Lepidoptera</taxon>
        <taxon>Glossata</taxon>
        <taxon>Ditrysia</taxon>
        <taxon>Tineoidea</taxon>
        <taxon>Psychidae</taxon>
        <taxon>Oiketicinae</taxon>
        <taxon>Eumeta</taxon>
    </lineage>
</organism>
<keyword evidence="2" id="KW-1185">Reference proteome</keyword>
<proteinExistence type="predicted"/>
<accession>A0A4C1UMY6</accession>
<protein>
    <submittedName>
        <fullName evidence="1">Uncharacterized protein</fullName>
    </submittedName>
</protein>